<dbReference type="OrthoDB" id="299584at2759"/>
<protein>
    <submittedName>
        <fullName evidence="2">Uncharacterized protein</fullName>
    </submittedName>
</protein>
<dbReference type="EMBL" id="CCKQ01000482">
    <property type="protein sequence ID" value="CDW71559.1"/>
    <property type="molecule type" value="Genomic_DNA"/>
</dbReference>
<gene>
    <name evidence="2" type="primary">Contig17427.g18541</name>
    <name evidence="2" type="ORF">STYLEM_505</name>
</gene>
<feature type="region of interest" description="Disordered" evidence="1">
    <location>
        <begin position="539"/>
        <end position="635"/>
    </location>
</feature>
<organism evidence="2 3">
    <name type="scientific">Stylonychia lemnae</name>
    <name type="common">Ciliate</name>
    <dbReference type="NCBI Taxonomy" id="5949"/>
    <lineage>
        <taxon>Eukaryota</taxon>
        <taxon>Sar</taxon>
        <taxon>Alveolata</taxon>
        <taxon>Ciliophora</taxon>
        <taxon>Intramacronucleata</taxon>
        <taxon>Spirotrichea</taxon>
        <taxon>Stichotrichia</taxon>
        <taxon>Sporadotrichida</taxon>
        <taxon>Oxytrichidae</taxon>
        <taxon>Stylonychinae</taxon>
        <taxon>Stylonychia</taxon>
    </lineage>
</organism>
<feature type="compositionally biased region" description="Low complexity" evidence="1">
    <location>
        <begin position="543"/>
        <end position="555"/>
    </location>
</feature>
<keyword evidence="3" id="KW-1185">Reference proteome</keyword>
<name>A0A077ZQ20_STYLE</name>
<feature type="compositionally biased region" description="Polar residues" evidence="1">
    <location>
        <begin position="565"/>
        <end position="580"/>
    </location>
</feature>
<evidence type="ECO:0000313" key="2">
    <source>
        <dbReference type="EMBL" id="CDW71559.1"/>
    </source>
</evidence>
<feature type="region of interest" description="Disordered" evidence="1">
    <location>
        <begin position="679"/>
        <end position="746"/>
    </location>
</feature>
<feature type="region of interest" description="Disordered" evidence="1">
    <location>
        <begin position="495"/>
        <end position="517"/>
    </location>
</feature>
<evidence type="ECO:0000313" key="3">
    <source>
        <dbReference type="Proteomes" id="UP000039865"/>
    </source>
</evidence>
<feature type="compositionally biased region" description="Polar residues" evidence="1">
    <location>
        <begin position="1215"/>
        <end position="1224"/>
    </location>
</feature>
<feature type="compositionally biased region" description="Polar residues" evidence="1">
    <location>
        <begin position="498"/>
        <end position="517"/>
    </location>
</feature>
<proteinExistence type="predicted"/>
<evidence type="ECO:0000256" key="1">
    <source>
        <dbReference type="SAM" id="MobiDB-lite"/>
    </source>
</evidence>
<accession>A0A077ZQ20</accession>
<feature type="region of interest" description="Disordered" evidence="1">
    <location>
        <begin position="1206"/>
        <end position="1229"/>
    </location>
</feature>
<reference evidence="2 3" key="1">
    <citation type="submission" date="2014-06" db="EMBL/GenBank/DDBJ databases">
        <authorList>
            <person name="Swart Estienne"/>
        </authorList>
    </citation>
    <scope>NUCLEOTIDE SEQUENCE [LARGE SCALE GENOMIC DNA]</scope>
    <source>
        <strain evidence="2 3">130c</strain>
    </source>
</reference>
<feature type="compositionally biased region" description="Basic and acidic residues" evidence="1">
    <location>
        <begin position="729"/>
        <end position="742"/>
    </location>
</feature>
<feature type="compositionally biased region" description="Acidic residues" evidence="1">
    <location>
        <begin position="679"/>
        <end position="728"/>
    </location>
</feature>
<dbReference type="InParanoid" id="A0A077ZQ20"/>
<dbReference type="Proteomes" id="UP000039865">
    <property type="component" value="Unassembled WGS sequence"/>
</dbReference>
<sequence>MDPDIAKRQSMNFRTGPKESSLLMPFINDSHPSATSLLTDQRNQRITTQQNLMGDEKFDEDLNLFAFETRIRKMVLNLIEPSIKRQTQSSDQVKDLQTQFLKIQQKMDECELIITKAARNGQKIDGANRAQDQVDQAHRMKHLKLKDKIKTIQGLALTLEKKLDIFENERQTYIHNIEHLTSMVKLQKTDLSQTKENLTKYISDHHTQMKTDLSNSQLTLEKVKESSDTCCSQIEHLVAEMKKISSQNSIINMNQDSVLQQLEDLQKNIISSKDYNLKIRSIEKDLQMNSASIFNQDKLNKDIDQYFEKYLPVSIQNVIDENFKAVFSNNNELAMKHCQFKLEKYPLLVKQISETEESTSLNFDKKKYSSPDIKLLEEEIEALKIKIKNQPHQMMQLPMPMQMSMPQIHNISPFNMAGSPPLSRIKKSPTGLKHIINPSNMPLIHLNTTDRQGSVEKRKAQKQTTLLKTKPMKMITLNPMRGKAILTPRNKTLRETKQNNPNLNFQTMSKKPSNESLNVDNLAIPESTRKLPIQKQFSKISKISGSRPSNSIRSSPQKDGEAKYNLTTASIKTSKQPSVRSNKDTVEIKASSKAASPQRKESSNQSQIKINIKITEENKSDSIPSFDHLSKNNQNVDHKNVVDEQDMILNLAEINSSQNENILPMDKSSESYDIMAENLDQDEEDEESQEYENEDEEDQEQYENEEQEEQGSDNDQVQEEDEDAQEIESGEKKDSNQLKTDDQDLLDDEVLEVEGEGEEDNEEDDDGQTQQYQYDQYANQGYGMNNLMFSTTMMERLQKPHIEETDLDPILQKKLQKFEEQLASIKRRYPFDTDFKKIEERFYALDELTKEIEFKLQKHENAQVKELDHITTQTEQLNQSLLSYQRKMTKQNLEILDQIQNFKFLIQNFQNFIDMMASKDEFIAESFEGIIEAIKIQCILSLADEEDRNSISLLGVKEEIKQGKPQHNQTQILINSPNSSTNKVECTQTHQPIAIDRTCLSCSSQQYRVISAFKMACLSYFPSPVIYQKNEFTRKNLIKTEIELLKKTKQKIVKREQEKDSIKKLRTTYKKDVNMIEKIKVRNQNHMNISSSKQLLSESSFGENIKPVNQKLQSQYYKDQQDNDVENQVQETTKIVSQIDSVQSTNQDSKLQLTNRRGRMIQRIQEKTEYLNLQQSQQDVISSLNHSEFSMKKLQTLEDSKLYQTQRFSNRERNPNSGESSVMDNQNNLNNTSTNLITFNSNALLMNSNTNRIHSHRASAPTSPRRFIDVKKSRMKLGQSKLRIGSTIYNDKQQL</sequence>